<dbReference type="PROSITE" id="PS51886">
    <property type="entry name" value="TLDC"/>
    <property type="match status" value="1"/>
</dbReference>
<dbReference type="Proteomes" id="UP000266673">
    <property type="component" value="Unassembled WGS sequence"/>
</dbReference>
<reference evidence="2 3" key="1">
    <citation type="submission" date="2018-06" db="EMBL/GenBank/DDBJ databases">
        <title>Comparative genomics reveals the genomic features of Rhizophagus irregularis, R. cerebriforme, R. diaphanum and Gigaspora rosea, and their symbiotic lifestyle signature.</title>
        <authorList>
            <person name="Morin E."/>
            <person name="San Clemente H."/>
            <person name="Chen E.C.H."/>
            <person name="De La Providencia I."/>
            <person name="Hainaut M."/>
            <person name="Kuo A."/>
            <person name="Kohler A."/>
            <person name="Murat C."/>
            <person name="Tang N."/>
            <person name="Roy S."/>
            <person name="Loubradou J."/>
            <person name="Henrissat B."/>
            <person name="Grigoriev I.V."/>
            <person name="Corradi N."/>
            <person name="Roux C."/>
            <person name="Martin F.M."/>
        </authorList>
    </citation>
    <scope>NUCLEOTIDE SEQUENCE [LARGE SCALE GENOMIC DNA]</scope>
    <source>
        <strain evidence="2 3">DAOM 194757</strain>
    </source>
</reference>
<evidence type="ECO:0000259" key="1">
    <source>
        <dbReference type="PROSITE" id="PS51886"/>
    </source>
</evidence>
<dbReference type="EMBL" id="QKWP01000091">
    <property type="protein sequence ID" value="RIB27684.1"/>
    <property type="molecule type" value="Genomic_DNA"/>
</dbReference>
<accession>A0A397VYT9</accession>
<gene>
    <name evidence="2" type="ORF">C2G38_2159987</name>
</gene>
<keyword evidence="3" id="KW-1185">Reference proteome</keyword>
<name>A0A397VYT9_9GLOM</name>
<feature type="domain" description="TLDc" evidence="1">
    <location>
        <begin position="259"/>
        <end position="411"/>
    </location>
</feature>
<dbReference type="Pfam" id="PF07534">
    <property type="entry name" value="TLD"/>
    <property type="match status" value="1"/>
</dbReference>
<sequence>MSQMDTILFQHFSNDFAQLLESEYNYDVVIKLDEQSFKLHSLIYLHWYNFIKFPLKDIDSSTIFDLLISFHELDFEELVIYIQLYLINDKALWLRFKFFKVYYTCFLYDDFEALQTFYIDIFAEYPSLIFDANEFNLVDESDLVTLLKRDDLQLEESKIWDKMIQWGKENTQDLPFNITQWTNENFLALKTTLNNCISLIQYFQMFGKDLVTKVKPYKQILDPNLWDDITTKIMAPNESVSSIILPARKIFFNFINHSSIINEEHFAEISSWIDRNSSTYDIRCIPYEFKLLLRGSKDGFEFESFDTLCADIPGTVIVMKVNKMNELLGGYNPLVWSSDSDECRIKNADIAIGYDSSANNYGPYFSNSFLMWGNKKWYYNTYENDHEKLLRDEEEDGNGFFVDEIEVFQVLKNQMKYKTLSN</sequence>
<comment type="caution">
    <text evidence="2">The sequence shown here is derived from an EMBL/GenBank/DDBJ whole genome shotgun (WGS) entry which is preliminary data.</text>
</comment>
<dbReference type="OrthoDB" id="25620at2759"/>
<evidence type="ECO:0000313" key="2">
    <source>
        <dbReference type="EMBL" id="RIB27684.1"/>
    </source>
</evidence>
<evidence type="ECO:0000313" key="3">
    <source>
        <dbReference type="Proteomes" id="UP000266673"/>
    </source>
</evidence>
<proteinExistence type="predicted"/>
<organism evidence="2 3">
    <name type="scientific">Gigaspora rosea</name>
    <dbReference type="NCBI Taxonomy" id="44941"/>
    <lineage>
        <taxon>Eukaryota</taxon>
        <taxon>Fungi</taxon>
        <taxon>Fungi incertae sedis</taxon>
        <taxon>Mucoromycota</taxon>
        <taxon>Glomeromycotina</taxon>
        <taxon>Glomeromycetes</taxon>
        <taxon>Diversisporales</taxon>
        <taxon>Gigasporaceae</taxon>
        <taxon>Gigaspora</taxon>
    </lineage>
</organism>
<dbReference type="AlphaFoldDB" id="A0A397VYT9"/>
<protein>
    <recommendedName>
        <fullName evidence="1">TLDc domain-containing protein</fullName>
    </recommendedName>
</protein>
<dbReference type="InterPro" id="IPR006571">
    <property type="entry name" value="TLDc_dom"/>
</dbReference>